<evidence type="ECO:0000313" key="2">
    <source>
        <dbReference type="EMBL" id="MBS2967085.1"/>
    </source>
</evidence>
<dbReference type="GO" id="GO:0047527">
    <property type="term" value="F:2,3-dihydroxybenzoate-serine ligase activity"/>
    <property type="evidence" value="ECO:0007669"/>
    <property type="project" value="TreeGrafter"/>
</dbReference>
<dbReference type="AlphaFoldDB" id="A0A8J7WUP3"/>
<dbReference type="CDD" id="cd19531">
    <property type="entry name" value="LCL_NRPS-like"/>
    <property type="match status" value="1"/>
</dbReference>
<dbReference type="Pfam" id="PF00668">
    <property type="entry name" value="Condensation"/>
    <property type="match status" value="1"/>
</dbReference>
<dbReference type="PANTHER" id="PTHR45527">
    <property type="entry name" value="NONRIBOSOMAL PEPTIDE SYNTHETASE"/>
    <property type="match status" value="1"/>
</dbReference>
<evidence type="ECO:0000259" key="1">
    <source>
        <dbReference type="Pfam" id="PF00668"/>
    </source>
</evidence>
<gene>
    <name evidence="2" type="ORF">KGA66_28890</name>
</gene>
<dbReference type="InterPro" id="IPR023213">
    <property type="entry name" value="CAT-like_dom_sf"/>
</dbReference>
<evidence type="ECO:0000313" key="3">
    <source>
        <dbReference type="Proteomes" id="UP000677913"/>
    </source>
</evidence>
<dbReference type="FunFam" id="3.30.559.10:FF:000012">
    <property type="entry name" value="Non-ribosomal peptide synthetase"/>
    <property type="match status" value="1"/>
</dbReference>
<dbReference type="GO" id="GO:0031177">
    <property type="term" value="F:phosphopantetheine binding"/>
    <property type="evidence" value="ECO:0007669"/>
    <property type="project" value="TreeGrafter"/>
</dbReference>
<dbReference type="InterPro" id="IPR001242">
    <property type="entry name" value="Condensation_dom"/>
</dbReference>
<protein>
    <submittedName>
        <fullName evidence="2">Non-ribosomal peptide synthetase</fullName>
    </submittedName>
</protein>
<feature type="domain" description="Condensation" evidence="1">
    <location>
        <begin position="44"/>
        <end position="318"/>
    </location>
</feature>
<dbReference type="Proteomes" id="UP000677913">
    <property type="component" value="Unassembled WGS sequence"/>
</dbReference>
<feature type="non-terminal residue" evidence="2">
    <location>
        <position position="324"/>
    </location>
</feature>
<sequence length="324" mass="35421">MAETLAERLAQLSPEKRRLLLDRLRRDAAEPSRPVAVPRDGGPLPLSFAQERLWFLWRLAPQSAAYNAPVALRLRGALDAAALQEAVSAVVARHEVLRTRYAEGADGPVQVIDPHCAVPLPLVDVPAGDERECEKALRALVTEAAEEPFDLATGPVLRCRLFRAAPQDHVLLLVMHHIACDGWSLPILWHEVAQVYRSAAGAGAADKSQLPEFPELPELPELPLQYADFASWQRKQSADGEYAAQLDYWERQLAAVPALELPADRARPAAPSFAGGRVEVRVAPRVAAELRRLAGSCDATMFMVLLAAFQVLLGRVSGCLLYTS</sequence>
<comment type="caution">
    <text evidence="2">The sequence shown here is derived from an EMBL/GenBank/DDBJ whole genome shotgun (WGS) entry which is preliminary data.</text>
</comment>
<dbReference type="GO" id="GO:0009239">
    <property type="term" value="P:enterobactin biosynthetic process"/>
    <property type="evidence" value="ECO:0007669"/>
    <property type="project" value="TreeGrafter"/>
</dbReference>
<dbReference type="SUPFAM" id="SSF52777">
    <property type="entry name" value="CoA-dependent acyltransferases"/>
    <property type="match status" value="2"/>
</dbReference>
<organism evidence="2 3">
    <name type="scientific">Actinocrinis puniceicyclus</name>
    <dbReference type="NCBI Taxonomy" id="977794"/>
    <lineage>
        <taxon>Bacteria</taxon>
        <taxon>Bacillati</taxon>
        <taxon>Actinomycetota</taxon>
        <taxon>Actinomycetes</taxon>
        <taxon>Catenulisporales</taxon>
        <taxon>Actinospicaceae</taxon>
        <taxon>Actinocrinis</taxon>
    </lineage>
</organism>
<keyword evidence="3" id="KW-1185">Reference proteome</keyword>
<dbReference type="GO" id="GO:0043041">
    <property type="term" value="P:amino acid activation for nonribosomal peptide biosynthetic process"/>
    <property type="evidence" value="ECO:0007669"/>
    <property type="project" value="TreeGrafter"/>
</dbReference>
<dbReference type="Gene3D" id="3.30.559.30">
    <property type="entry name" value="Nonribosomal peptide synthetase, condensation domain"/>
    <property type="match status" value="1"/>
</dbReference>
<dbReference type="EMBL" id="JAGSXH010000301">
    <property type="protein sequence ID" value="MBS2967085.1"/>
    <property type="molecule type" value="Genomic_DNA"/>
</dbReference>
<dbReference type="PANTHER" id="PTHR45527:SF1">
    <property type="entry name" value="FATTY ACID SYNTHASE"/>
    <property type="match status" value="1"/>
</dbReference>
<name>A0A8J7WUP3_9ACTN</name>
<dbReference type="GO" id="GO:0005829">
    <property type="term" value="C:cytosol"/>
    <property type="evidence" value="ECO:0007669"/>
    <property type="project" value="TreeGrafter"/>
</dbReference>
<proteinExistence type="predicted"/>
<dbReference type="Gene3D" id="3.30.559.10">
    <property type="entry name" value="Chloramphenicol acetyltransferase-like domain"/>
    <property type="match status" value="1"/>
</dbReference>
<reference evidence="2" key="1">
    <citation type="submission" date="2021-04" db="EMBL/GenBank/DDBJ databases">
        <title>Genome based classification of Actinospica acidithermotolerans sp. nov., an actinobacterium isolated from an Indonesian hot spring.</title>
        <authorList>
            <person name="Kusuma A.B."/>
            <person name="Putra K.E."/>
            <person name="Nafisah S."/>
            <person name="Loh J."/>
            <person name="Nouioui I."/>
            <person name="Goodfellow M."/>
        </authorList>
    </citation>
    <scope>NUCLEOTIDE SEQUENCE</scope>
    <source>
        <strain evidence="2">DSM 45618</strain>
    </source>
</reference>
<accession>A0A8J7WUP3</accession>
<dbReference type="GO" id="GO:0009366">
    <property type="term" value="C:enterobactin synthetase complex"/>
    <property type="evidence" value="ECO:0007669"/>
    <property type="project" value="TreeGrafter"/>
</dbReference>
<dbReference type="GO" id="GO:0008610">
    <property type="term" value="P:lipid biosynthetic process"/>
    <property type="evidence" value="ECO:0007669"/>
    <property type="project" value="UniProtKB-ARBA"/>
</dbReference>